<evidence type="ECO:0000259" key="16">
    <source>
        <dbReference type="PROSITE" id="PS50846"/>
    </source>
</evidence>
<dbReference type="PRINTS" id="PR00119">
    <property type="entry name" value="CATATPASE"/>
</dbReference>
<keyword evidence="7 15" id="KW-0479">Metal-binding</keyword>
<dbReference type="InterPro" id="IPR044492">
    <property type="entry name" value="P_typ_ATPase_HD_dom"/>
</dbReference>
<evidence type="ECO:0000256" key="15">
    <source>
        <dbReference type="RuleBase" id="RU362081"/>
    </source>
</evidence>
<dbReference type="PROSITE" id="PS01047">
    <property type="entry name" value="HMA_1"/>
    <property type="match status" value="1"/>
</dbReference>
<dbReference type="NCBIfam" id="TIGR01511">
    <property type="entry name" value="ATPase-IB1_Cu"/>
    <property type="match status" value="1"/>
</dbReference>
<keyword evidence="12 15" id="KW-1133">Transmembrane helix</keyword>
<dbReference type="PROSITE" id="PS00154">
    <property type="entry name" value="ATPASE_E1_E2"/>
    <property type="match status" value="1"/>
</dbReference>
<keyword evidence="13" id="KW-0406">Ion transport</keyword>
<dbReference type="NCBIfam" id="TIGR01525">
    <property type="entry name" value="ATPase-IB_hvy"/>
    <property type="match status" value="1"/>
</dbReference>
<dbReference type="GO" id="GO:0005524">
    <property type="term" value="F:ATP binding"/>
    <property type="evidence" value="ECO:0007669"/>
    <property type="project" value="UniProtKB-UniRule"/>
</dbReference>
<dbReference type="FunFam" id="2.70.150.10:FF:000002">
    <property type="entry name" value="Copper-transporting ATPase 1, putative"/>
    <property type="match status" value="1"/>
</dbReference>
<dbReference type="PANTHER" id="PTHR43520:SF5">
    <property type="entry name" value="CATION-TRANSPORTING P-TYPE ATPASE-RELATED"/>
    <property type="match status" value="1"/>
</dbReference>
<organism evidence="17 18">
    <name type="scientific">Thioalbus denitrificans</name>
    <dbReference type="NCBI Taxonomy" id="547122"/>
    <lineage>
        <taxon>Bacteria</taxon>
        <taxon>Pseudomonadati</taxon>
        <taxon>Pseudomonadota</taxon>
        <taxon>Gammaproteobacteria</taxon>
        <taxon>Chromatiales</taxon>
        <taxon>Ectothiorhodospiraceae</taxon>
        <taxon>Thioalbus</taxon>
    </lineage>
</organism>
<evidence type="ECO:0000256" key="13">
    <source>
        <dbReference type="ARBA" id="ARBA00023065"/>
    </source>
</evidence>
<feature type="transmembrane region" description="Helical" evidence="15">
    <location>
        <begin position="262"/>
        <end position="280"/>
    </location>
</feature>
<dbReference type="InterPro" id="IPR023298">
    <property type="entry name" value="ATPase_P-typ_TM_dom_sf"/>
</dbReference>
<dbReference type="SUPFAM" id="SSF81665">
    <property type="entry name" value="Calcium ATPase, transmembrane domain M"/>
    <property type="match status" value="1"/>
</dbReference>
<dbReference type="Gene3D" id="3.40.1110.10">
    <property type="entry name" value="Calcium-transporting ATPase, cytoplasmic domain N"/>
    <property type="match status" value="1"/>
</dbReference>
<dbReference type="InterPro" id="IPR036412">
    <property type="entry name" value="HAD-like_sf"/>
</dbReference>
<dbReference type="PANTHER" id="PTHR43520">
    <property type="entry name" value="ATP7, ISOFORM B"/>
    <property type="match status" value="1"/>
</dbReference>
<dbReference type="CDD" id="cd00371">
    <property type="entry name" value="HMA"/>
    <property type="match status" value="1"/>
</dbReference>
<evidence type="ECO:0000256" key="11">
    <source>
        <dbReference type="ARBA" id="ARBA00022967"/>
    </source>
</evidence>
<keyword evidence="11" id="KW-1278">Translocase</keyword>
<accession>A0A369CLH5</accession>
<dbReference type="Pfam" id="PF00122">
    <property type="entry name" value="E1-E2_ATPase"/>
    <property type="match status" value="1"/>
</dbReference>
<dbReference type="CDD" id="cd02094">
    <property type="entry name" value="P-type_ATPase_Cu-like"/>
    <property type="match status" value="1"/>
</dbReference>
<sequence>MAVTQPQPQARLTTPAAAEEEASGEQCFHCGLPLPAPGEIVRAEVDGAGREFCCHGCEAVCQAIYAAGLEGFYRRTPDGVLLGPPPEPPRETRVFDLDEVQSEFIHELGAEREINLLVEGIHCAACVWLIERALGRLDGVLKAQVNLAGKRLKVRWDNGRVHLSDIIRRLGEIGYAAVPFDPEVAEGRLNRQNRAMLYRIAFAGFAMMNMLWVSISLYAGAAEGEMRDLFHWVGLFLATPTLFYSGFPFFRGAWTGLRSLHLSMDLPIAIGAGITYLYSTYVTVFRPPVGEVYFDTVVNFVFVILVGRYLESLSRRQAVSSTQRLMDLQPKVAAVLRDGGEEVVPVRAVKPGELVLVRPGEKLPVDGEVIEGRSGVDESMLSGESMPVEKGPGDRVAAGTVNVRSTLKVRTEQVLRDTALGRIIRLVEDAQASKAPIQCTADRIVPWFVAVTLLLGLFTFLLWHGDGIDKALMAATAVLIITCPCAFGLATPMAIAVASGFGARHGILVKNGEVLETLSGIDHVVLDKTGTLTEGSMSVTSIEVADGALDADGLLARVAAIEVQSEHSIADAMVAAARARNLGPDRHGVSEFNNHPGMGVSARLEGRRWVAGTLSLLQREGVVPDPGLLERARVLEAEVVTCVHVAVDGRHVGLVGVSDRLRPDALELVAGLRAEGIGMTLLTGDRRGVAEAVAQQLGGMEVLAEVLPQDKDRVVGELRGRGLRVAMVGDGINDAPALIRADVGIALGSGTDVSIESASIVLMSNELRKVLMAVRLSRRTLRTIRQNIGISFTYNLIMVPLAVMAYITPLLAAISMPISSLLVIGNAARIRTLFRDRA</sequence>
<feature type="domain" description="HMA" evidence="16">
    <location>
        <begin position="112"/>
        <end position="178"/>
    </location>
</feature>
<dbReference type="InterPro" id="IPR008250">
    <property type="entry name" value="ATPase_P-typ_transduc_dom_A_sf"/>
</dbReference>
<dbReference type="InterPro" id="IPR059000">
    <property type="entry name" value="ATPase_P-type_domA"/>
</dbReference>
<keyword evidence="14 15" id="KW-0472">Membrane</keyword>
<feature type="transmembrane region" description="Helical" evidence="15">
    <location>
        <begin position="813"/>
        <end position="834"/>
    </location>
</feature>
<keyword evidence="10" id="KW-0460">Magnesium</keyword>
<protein>
    <submittedName>
        <fullName evidence="17">Cu2+-exporting ATPase</fullName>
    </submittedName>
</protein>
<dbReference type="GO" id="GO:0005507">
    <property type="term" value="F:copper ion binding"/>
    <property type="evidence" value="ECO:0007669"/>
    <property type="project" value="TreeGrafter"/>
</dbReference>
<feature type="transmembrane region" description="Helical" evidence="15">
    <location>
        <begin position="229"/>
        <end position="250"/>
    </location>
</feature>
<dbReference type="Gene3D" id="3.40.50.1000">
    <property type="entry name" value="HAD superfamily/HAD-like"/>
    <property type="match status" value="1"/>
</dbReference>
<dbReference type="PROSITE" id="PS50846">
    <property type="entry name" value="HMA_2"/>
    <property type="match status" value="1"/>
</dbReference>
<dbReference type="SUPFAM" id="SSF81653">
    <property type="entry name" value="Calcium ATPase, transduction domain A"/>
    <property type="match status" value="1"/>
</dbReference>
<gene>
    <name evidence="17" type="ORF">DFQ59_101578</name>
</gene>
<comment type="similarity">
    <text evidence="2 15">Belongs to the cation transport ATPase (P-type) (TC 3.A.3) family. Type IB subfamily.</text>
</comment>
<dbReference type="InterPro" id="IPR023299">
    <property type="entry name" value="ATPase_P-typ_cyto_dom_N"/>
</dbReference>
<dbReference type="Pfam" id="PF00702">
    <property type="entry name" value="Hydrolase"/>
    <property type="match status" value="1"/>
</dbReference>
<dbReference type="SUPFAM" id="SSF55008">
    <property type="entry name" value="HMA, heavy metal-associated domain"/>
    <property type="match status" value="1"/>
</dbReference>
<evidence type="ECO:0000256" key="10">
    <source>
        <dbReference type="ARBA" id="ARBA00022842"/>
    </source>
</evidence>
<dbReference type="InterPro" id="IPR017969">
    <property type="entry name" value="Heavy-metal-associated_CS"/>
</dbReference>
<dbReference type="InterPro" id="IPR018303">
    <property type="entry name" value="ATPase_P-typ_P_site"/>
</dbReference>
<dbReference type="NCBIfam" id="TIGR01494">
    <property type="entry name" value="ATPase_P-type"/>
    <property type="match status" value="1"/>
</dbReference>
<dbReference type="Proteomes" id="UP000252707">
    <property type="component" value="Unassembled WGS sequence"/>
</dbReference>
<evidence type="ECO:0000313" key="18">
    <source>
        <dbReference type="Proteomes" id="UP000252707"/>
    </source>
</evidence>
<dbReference type="InterPro" id="IPR036163">
    <property type="entry name" value="HMA_dom_sf"/>
</dbReference>
<keyword evidence="6 15" id="KW-0812">Transmembrane</keyword>
<dbReference type="Pfam" id="PF00403">
    <property type="entry name" value="HMA"/>
    <property type="match status" value="1"/>
</dbReference>
<keyword evidence="3" id="KW-0813">Transport</keyword>
<evidence type="ECO:0000313" key="17">
    <source>
        <dbReference type="EMBL" id="RCX33277.1"/>
    </source>
</evidence>
<feature type="transmembrane region" description="Helical" evidence="15">
    <location>
        <begin position="471"/>
        <end position="498"/>
    </location>
</feature>
<evidence type="ECO:0000256" key="12">
    <source>
        <dbReference type="ARBA" id="ARBA00022989"/>
    </source>
</evidence>
<dbReference type="SFLD" id="SFLDS00003">
    <property type="entry name" value="Haloacid_Dehalogenase"/>
    <property type="match status" value="1"/>
</dbReference>
<comment type="subcellular location">
    <subcellularLocation>
        <location evidence="1">Cell membrane</location>
        <topology evidence="1">Multi-pass membrane protein</topology>
    </subcellularLocation>
</comment>
<dbReference type="SUPFAM" id="SSF56784">
    <property type="entry name" value="HAD-like"/>
    <property type="match status" value="1"/>
</dbReference>
<dbReference type="Gene3D" id="3.30.70.100">
    <property type="match status" value="1"/>
</dbReference>
<name>A0A369CLH5_9GAMM</name>
<dbReference type="InterPro" id="IPR001757">
    <property type="entry name" value="P_typ_ATPase"/>
</dbReference>
<dbReference type="InterPro" id="IPR006121">
    <property type="entry name" value="HMA_dom"/>
</dbReference>
<dbReference type="GO" id="GO:0055070">
    <property type="term" value="P:copper ion homeostasis"/>
    <property type="evidence" value="ECO:0007669"/>
    <property type="project" value="TreeGrafter"/>
</dbReference>
<dbReference type="AlphaFoldDB" id="A0A369CLH5"/>
<dbReference type="InterPro" id="IPR027256">
    <property type="entry name" value="P-typ_ATPase_IB"/>
</dbReference>
<evidence type="ECO:0000256" key="2">
    <source>
        <dbReference type="ARBA" id="ARBA00006024"/>
    </source>
</evidence>
<feature type="transmembrane region" description="Helical" evidence="15">
    <location>
        <begin position="292"/>
        <end position="310"/>
    </location>
</feature>
<dbReference type="SFLD" id="SFLDG00002">
    <property type="entry name" value="C1.7:_P-type_atpase_like"/>
    <property type="match status" value="1"/>
</dbReference>
<evidence type="ECO:0000256" key="6">
    <source>
        <dbReference type="ARBA" id="ARBA00022692"/>
    </source>
</evidence>
<dbReference type="InterPro" id="IPR021993">
    <property type="entry name" value="ATPase-cat-bd"/>
</dbReference>
<keyword evidence="18" id="KW-1185">Reference proteome</keyword>
<dbReference type="Pfam" id="PF12156">
    <property type="entry name" value="ATPase-cat_bd"/>
    <property type="match status" value="1"/>
</dbReference>
<dbReference type="InterPro" id="IPR023214">
    <property type="entry name" value="HAD_sf"/>
</dbReference>
<evidence type="ECO:0000256" key="7">
    <source>
        <dbReference type="ARBA" id="ARBA00022723"/>
    </source>
</evidence>
<keyword evidence="8 15" id="KW-0547">Nucleotide-binding</keyword>
<evidence type="ECO:0000256" key="4">
    <source>
        <dbReference type="ARBA" id="ARBA00022475"/>
    </source>
</evidence>
<keyword evidence="4 15" id="KW-1003">Cell membrane</keyword>
<proteinExistence type="inferred from homology"/>
<evidence type="ECO:0000256" key="8">
    <source>
        <dbReference type="ARBA" id="ARBA00022741"/>
    </source>
</evidence>
<keyword evidence="9 15" id="KW-0067">ATP-binding</keyword>
<evidence type="ECO:0000256" key="14">
    <source>
        <dbReference type="ARBA" id="ARBA00023136"/>
    </source>
</evidence>
<feature type="transmembrane region" description="Helical" evidence="15">
    <location>
        <begin position="788"/>
        <end position="807"/>
    </location>
</feature>
<feature type="transmembrane region" description="Helical" evidence="15">
    <location>
        <begin position="444"/>
        <end position="465"/>
    </location>
</feature>
<evidence type="ECO:0000256" key="9">
    <source>
        <dbReference type="ARBA" id="ARBA00022840"/>
    </source>
</evidence>
<evidence type="ECO:0000256" key="3">
    <source>
        <dbReference type="ARBA" id="ARBA00022448"/>
    </source>
</evidence>
<dbReference type="SFLD" id="SFLDF00027">
    <property type="entry name" value="p-type_atpase"/>
    <property type="match status" value="1"/>
</dbReference>
<dbReference type="EMBL" id="QPJY01000001">
    <property type="protein sequence ID" value="RCX33277.1"/>
    <property type="molecule type" value="Genomic_DNA"/>
</dbReference>
<reference evidence="17 18" key="1">
    <citation type="submission" date="2018-07" db="EMBL/GenBank/DDBJ databases">
        <title>Genomic Encyclopedia of Type Strains, Phase IV (KMG-IV): sequencing the most valuable type-strain genomes for metagenomic binning, comparative biology and taxonomic classification.</title>
        <authorList>
            <person name="Goeker M."/>
        </authorList>
    </citation>
    <scope>NUCLEOTIDE SEQUENCE [LARGE SCALE GENOMIC DNA]</scope>
    <source>
        <strain evidence="17 18">DSM 26407</strain>
    </source>
</reference>
<feature type="transmembrane region" description="Helical" evidence="15">
    <location>
        <begin position="196"/>
        <end position="217"/>
    </location>
</feature>
<keyword evidence="5" id="KW-0597">Phosphoprotein</keyword>
<dbReference type="GO" id="GO:0043682">
    <property type="term" value="F:P-type divalent copper transporter activity"/>
    <property type="evidence" value="ECO:0007669"/>
    <property type="project" value="TreeGrafter"/>
</dbReference>
<evidence type="ECO:0000256" key="1">
    <source>
        <dbReference type="ARBA" id="ARBA00004651"/>
    </source>
</evidence>
<dbReference type="PRINTS" id="PR00943">
    <property type="entry name" value="CUATPASE"/>
</dbReference>
<evidence type="ECO:0000256" key="5">
    <source>
        <dbReference type="ARBA" id="ARBA00022553"/>
    </source>
</evidence>
<dbReference type="GO" id="GO:0005886">
    <property type="term" value="C:plasma membrane"/>
    <property type="evidence" value="ECO:0007669"/>
    <property type="project" value="UniProtKB-SubCell"/>
</dbReference>
<comment type="caution">
    <text evidence="17">The sequence shown here is derived from an EMBL/GenBank/DDBJ whole genome shotgun (WGS) entry which is preliminary data.</text>
</comment>
<dbReference type="RefSeq" id="WP_342768412.1">
    <property type="nucleotide sequence ID" value="NZ_QPJY01000001.1"/>
</dbReference>
<dbReference type="Gene3D" id="2.70.150.10">
    <property type="entry name" value="Calcium-transporting ATPase, cytoplasmic transduction domain A"/>
    <property type="match status" value="1"/>
</dbReference>
<dbReference type="GO" id="GO:0016887">
    <property type="term" value="F:ATP hydrolysis activity"/>
    <property type="evidence" value="ECO:0007669"/>
    <property type="project" value="InterPro"/>
</dbReference>